<proteinExistence type="predicted"/>
<evidence type="ECO:0000313" key="2">
    <source>
        <dbReference type="EMBL" id="PIU98583.1"/>
    </source>
</evidence>
<organism evidence="2 3">
    <name type="scientific">Candidatus Wolfebacteria bacterium CG03_land_8_20_14_0_80_40_12</name>
    <dbReference type="NCBI Taxonomy" id="1975069"/>
    <lineage>
        <taxon>Bacteria</taxon>
        <taxon>Candidatus Wolfeibacteriota</taxon>
    </lineage>
</organism>
<reference evidence="3" key="1">
    <citation type="submission" date="2017-09" db="EMBL/GenBank/DDBJ databases">
        <title>Depth-based differentiation of microbial function through sediment-hosted aquifers and enrichment of novel symbionts in the deep terrestrial subsurface.</title>
        <authorList>
            <person name="Probst A.J."/>
            <person name="Ladd B."/>
            <person name="Jarett J.K."/>
            <person name="Geller-Mcgrath D.E."/>
            <person name="Sieber C.M.K."/>
            <person name="Emerson J.B."/>
            <person name="Anantharaman K."/>
            <person name="Thomas B.C."/>
            <person name="Malmstrom R."/>
            <person name="Stieglmeier M."/>
            <person name="Klingl A."/>
            <person name="Woyke T."/>
            <person name="Ryan C.M."/>
            <person name="Banfield J.F."/>
        </authorList>
    </citation>
    <scope>NUCLEOTIDE SEQUENCE [LARGE SCALE GENOMIC DNA]</scope>
</reference>
<protein>
    <recommendedName>
        <fullName evidence="1">Serine aminopeptidase S33 domain-containing protein</fullName>
    </recommendedName>
</protein>
<dbReference type="Pfam" id="PF12146">
    <property type="entry name" value="Hydrolase_4"/>
    <property type="match status" value="1"/>
</dbReference>
<dbReference type="Proteomes" id="UP000228949">
    <property type="component" value="Unassembled WGS sequence"/>
</dbReference>
<gene>
    <name evidence="2" type="ORF">COS61_00625</name>
</gene>
<comment type="caution">
    <text evidence="2">The sequence shown here is derived from an EMBL/GenBank/DDBJ whole genome shotgun (WGS) entry which is preliminary data.</text>
</comment>
<sequence>ESWRSFAAELQKYGYERIAVDLRGHGESEAGPDGFLKFSDSEHQKSIMDLESAVDYLIKNRGERAAPNKISFIGASIGANLSLQYISEHREFKTAVLLSAGLNYRGIKTKSLVKNLKAGQKVFFVSSQDNGENVEENQKLYDLTPAAVEKKIKIYETGGHGTDILKNQPELMRLIIDFIKQ</sequence>
<dbReference type="InterPro" id="IPR022742">
    <property type="entry name" value="Hydrolase_4"/>
</dbReference>
<feature type="domain" description="Serine aminopeptidase S33" evidence="1">
    <location>
        <begin position="5"/>
        <end position="112"/>
    </location>
</feature>
<evidence type="ECO:0000259" key="1">
    <source>
        <dbReference type="Pfam" id="PF12146"/>
    </source>
</evidence>
<dbReference type="Gene3D" id="3.40.50.1820">
    <property type="entry name" value="alpha/beta hydrolase"/>
    <property type="match status" value="1"/>
</dbReference>
<name>A0A2M7B645_9BACT</name>
<evidence type="ECO:0000313" key="3">
    <source>
        <dbReference type="Proteomes" id="UP000228949"/>
    </source>
</evidence>
<accession>A0A2M7B645</accession>
<dbReference type="InterPro" id="IPR029058">
    <property type="entry name" value="AB_hydrolase_fold"/>
</dbReference>
<dbReference type="EMBL" id="PEVJ01000016">
    <property type="protein sequence ID" value="PIU98583.1"/>
    <property type="molecule type" value="Genomic_DNA"/>
</dbReference>
<dbReference type="AlphaFoldDB" id="A0A2M7B645"/>
<feature type="non-terminal residue" evidence="2">
    <location>
        <position position="1"/>
    </location>
</feature>
<dbReference type="SUPFAM" id="SSF53474">
    <property type="entry name" value="alpha/beta-Hydrolases"/>
    <property type="match status" value="1"/>
</dbReference>